<feature type="binding site" evidence="10">
    <location>
        <position position="296"/>
    </location>
    <ligand>
        <name>Mg(2+)</name>
        <dbReference type="ChEBI" id="CHEBI:18420"/>
        <label>1</label>
    </ligand>
</feature>
<evidence type="ECO:0000256" key="2">
    <source>
        <dbReference type="ARBA" id="ARBA00011881"/>
    </source>
</evidence>
<evidence type="ECO:0000256" key="3">
    <source>
        <dbReference type="ARBA" id="ARBA00011958"/>
    </source>
</evidence>
<dbReference type="InterPro" id="IPR001998">
    <property type="entry name" value="Xylose_isomerase"/>
</dbReference>
<dbReference type="AlphaFoldDB" id="A0AAX1L9Q9"/>
<evidence type="ECO:0000313" key="13">
    <source>
        <dbReference type="EMBL" id="QRP70732.1"/>
    </source>
</evidence>
<dbReference type="SUPFAM" id="SSF51658">
    <property type="entry name" value="Xylose isomerase-like"/>
    <property type="match status" value="1"/>
</dbReference>
<comment type="subunit">
    <text evidence="2 10 12">Homotetramer.</text>
</comment>
<feature type="binding site" evidence="10">
    <location>
        <position position="271"/>
    </location>
    <ligand>
        <name>Mg(2+)</name>
        <dbReference type="ChEBI" id="CHEBI:18420"/>
        <label>2</label>
    </ligand>
</feature>
<evidence type="ECO:0000256" key="4">
    <source>
        <dbReference type="ARBA" id="ARBA00018232"/>
    </source>
</evidence>
<dbReference type="PANTHER" id="PTHR48408">
    <property type="match status" value="1"/>
</dbReference>
<dbReference type="GO" id="GO:0009045">
    <property type="term" value="F:xylose isomerase activity"/>
    <property type="evidence" value="ECO:0007669"/>
    <property type="project" value="UniProtKB-UniRule"/>
</dbReference>
<keyword evidence="6 10" id="KW-0479">Metal-binding</keyword>
<sequence>MGDLWNVEKIPFVGNADVKQDLGFHYYDADKVVAGKKMSEWLRFAVAYWHSFDARLVDPFGAGTAVRPYDHITDPMDLALAKVEYAFEFYQKLGVEYFCFHDRDVAPEGDTLRETNANLDKVVDRIEEYQKETGIKLLWNTCNLFNNPRFLAGAASSPYAEVFSYSAAQLKHSLEIGKRLGAENYVFWGGREGYENLWNTDMKKEQENLARFFRMGKDYANEIGFDGQFLIEPKPKEPTTHQYDFDAATTIAFLQTYGLDKDFKLNLEGNHANLAGHTFQHEIRVARDAGMLGSIDANQGDKLIGWDVDQFPVDLYETTSVMWEVLAEGSIGPRGGLNFDSKPRRTSFTPEDLFRSHIAGMDAFAAGLIVAAKMHEDKYIENLVADRYSSYNEGIGTKVADSSSTLATFEEHSLDIPQSELIAATRSDHMETVKVTINNYIVNALGSANK</sequence>
<feature type="binding site" evidence="10">
    <location>
        <position position="309"/>
    </location>
    <ligand>
        <name>Mg(2+)</name>
        <dbReference type="ChEBI" id="CHEBI:18420"/>
        <label>2</label>
    </ligand>
</feature>
<dbReference type="PROSITE" id="PS51415">
    <property type="entry name" value="XYLOSE_ISOMERASE"/>
    <property type="match status" value="1"/>
</dbReference>
<evidence type="ECO:0000256" key="8">
    <source>
        <dbReference type="ARBA" id="ARBA00023277"/>
    </source>
</evidence>
<evidence type="ECO:0000313" key="14">
    <source>
        <dbReference type="Proteomes" id="UP000617681"/>
    </source>
</evidence>
<feature type="binding site" evidence="10">
    <location>
        <position position="307"/>
    </location>
    <ligand>
        <name>Mg(2+)</name>
        <dbReference type="ChEBI" id="CHEBI:18420"/>
        <label>2</label>
    </ligand>
</feature>
<reference evidence="13" key="1">
    <citation type="submission" date="2021-02" db="EMBL/GenBank/DDBJ databases">
        <title>FDA dAtabase for Regulatory Grade micrObial Sequences (FDA-ARGOS): Supporting development and validation of Infectious Disease Dx tests.</title>
        <authorList>
            <person name="Sproer C."/>
            <person name="Gronow S."/>
            <person name="Severitt S."/>
            <person name="Schroder I."/>
            <person name="Tallon L."/>
            <person name="Sadzewicz L."/>
            <person name="Zhao X."/>
            <person name="Boylan J."/>
            <person name="Ott S."/>
            <person name="Bowen H."/>
            <person name="Vavikolanu K."/>
            <person name="Mehta A."/>
            <person name="Aluvathingal J."/>
            <person name="Nadendla S."/>
            <person name="Lowell S."/>
            <person name="Myers T."/>
            <person name="Yan Y."/>
            <person name="Sichtig H."/>
        </authorList>
    </citation>
    <scope>NUCLEOTIDE SEQUENCE</scope>
    <source>
        <strain evidence="13">FDAARGOS_1191</strain>
    </source>
</reference>
<dbReference type="GO" id="GO:0000287">
    <property type="term" value="F:magnesium ion binding"/>
    <property type="evidence" value="ECO:0007669"/>
    <property type="project" value="UniProtKB-UniRule"/>
</dbReference>
<comment type="catalytic activity">
    <reaction evidence="9 10 11">
        <text>alpha-D-xylose = alpha-D-xylulofuranose</text>
        <dbReference type="Rhea" id="RHEA:22816"/>
        <dbReference type="ChEBI" id="CHEBI:28518"/>
        <dbReference type="ChEBI" id="CHEBI:188998"/>
        <dbReference type="EC" id="5.3.1.5"/>
    </reaction>
</comment>
<keyword evidence="10" id="KW-0963">Cytoplasm</keyword>
<dbReference type="InterPro" id="IPR036237">
    <property type="entry name" value="Xyl_isomerase-like_sf"/>
</dbReference>
<protein>
    <recommendedName>
        <fullName evidence="4 10">Xylose isomerase</fullName>
        <ecNumber evidence="3 10">5.3.1.5</ecNumber>
    </recommendedName>
</protein>
<feature type="active site" evidence="10">
    <location>
        <position position="104"/>
    </location>
</feature>
<dbReference type="GO" id="GO:0042732">
    <property type="term" value="P:D-xylose metabolic process"/>
    <property type="evidence" value="ECO:0007669"/>
    <property type="project" value="UniProtKB-UniRule"/>
</dbReference>
<comment type="similarity">
    <text evidence="1 10 11">Belongs to the xylose isomerase family.</text>
</comment>
<dbReference type="HAMAP" id="MF_00455">
    <property type="entry name" value="Xylose_isom_A"/>
    <property type="match status" value="1"/>
</dbReference>
<evidence type="ECO:0000256" key="7">
    <source>
        <dbReference type="ARBA" id="ARBA00023235"/>
    </source>
</evidence>
<proteinExistence type="inferred from homology"/>
<evidence type="ECO:0000256" key="12">
    <source>
        <dbReference type="RuleBase" id="RU000610"/>
    </source>
</evidence>
<keyword evidence="5 10" id="KW-0859">Xylose metabolism</keyword>
<dbReference type="Gene3D" id="3.20.20.150">
    <property type="entry name" value="Divalent-metal-dependent TIM barrel enzymes"/>
    <property type="match status" value="1"/>
</dbReference>
<accession>A0AAX1L9Q9</accession>
<evidence type="ECO:0000256" key="1">
    <source>
        <dbReference type="ARBA" id="ARBA00005765"/>
    </source>
</evidence>
<dbReference type="EC" id="5.3.1.5" evidence="3 10"/>
<dbReference type="Proteomes" id="UP000617681">
    <property type="component" value="Chromosome"/>
</dbReference>
<dbReference type="EMBL" id="CP069534">
    <property type="protein sequence ID" value="QRP70732.1"/>
    <property type="molecule type" value="Genomic_DNA"/>
</dbReference>
<evidence type="ECO:0000256" key="5">
    <source>
        <dbReference type="ARBA" id="ARBA00022629"/>
    </source>
</evidence>
<dbReference type="InterPro" id="IPR013452">
    <property type="entry name" value="Xylose_isom_bac"/>
</dbReference>
<feature type="binding site" evidence="10">
    <location>
        <position position="268"/>
    </location>
    <ligand>
        <name>Mg(2+)</name>
        <dbReference type="ChEBI" id="CHEBI:18420"/>
        <label>1</label>
    </ligand>
</feature>
<name>A0AAX1L9Q9_9CORY</name>
<evidence type="ECO:0000256" key="11">
    <source>
        <dbReference type="RuleBase" id="RU000609"/>
    </source>
</evidence>
<evidence type="ECO:0000256" key="6">
    <source>
        <dbReference type="ARBA" id="ARBA00022723"/>
    </source>
</evidence>
<keyword evidence="8 10" id="KW-0119">Carbohydrate metabolism</keyword>
<dbReference type="GO" id="GO:0005737">
    <property type="term" value="C:cytoplasm"/>
    <property type="evidence" value="ECO:0007669"/>
    <property type="project" value="UniProtKB-SubCell"/>
</dbReference>
<evidence type="ECO:0000256" key="9">
    <source>
        <dbReference type="ARBA" id="ARBA00033659"/>
    </source>
</evidence>
<evidence type="ECO:0000256" key="10">
    <source>
        <dbReference type="HAMAP-Rule" id="MF_00455"/>
    </source>
</evidence>
<dbReference type="NCBIfam" id="TIGR02630">
    <property type="entry name" value="xylose_isom_A"/>
    <property type="match status" value="1"/>
</dbReference>
<organism evidence="13 14">
    <name type="scientific">Corynebacterium glucuronolyticum</name>
    <dbReference type="NCBI Taxonomy" id="39791"/>
    <lineage>
        <taxon>Bacteria</taxon>
        <taxon>Bacillati</taxon>
        <taxon>Actinomycetota</taxon>
        <taxon>Actinomycetes</taxon>
        <taxon>Mycobacteriales</taxon>
        <taxon>Corynebacteriaceae</taxon>
        <taxon>Corynebacterium</taxon>
    </lineage>
</organism>
<keyword evidence="10" id="KW-0460">Magnesium</keyword>
<feature type="active site" evidence="10">
    <location>
        <position position="101"/>
    </location>
</feature>
<gene>
    <name evidence="10 13" type="primary">xylA</name>
    <name evidence="13" type="ORF">I6J21_00715</name>
</gene>
<feature type="binding site" evidence="10">
    <location>
        <position position="232"/>
    </location>
    <ligand>
        <name>Mg(2+)</name>
        <dbReference type="ChEBI" id="CHEBI:18420"/>
        <label>1</label>
    </ligand>
</feature>
<dbReference type="NCBIfam" id="NF003998">
    <property type="entry name" value="PRK05474.1"/>
    <property type="match status" value="1"/>
</dbReference>
<feature type="binding site" evidence="10">
    <location>
        <position position="340"/>
    </location>
    <ligand>
        <name>Mg(2+)</name>
        <dbReference type="ChEBI" id="CHEBI:18420"/>
        <label>1</label>
    </ligand>
</feature>
<comment type="subcellular location">
    <subcellularLocation>
        <location evidence="10 12">Cytoplasm</location>
    </subcellularLocation>
</comment>
<comment type="cofactor">
    <cofactor evidence="10">
        <name>Mg(2+)</name>
        <dbReference type="ChEBI" id="CHEBI:18420"/>
    </cofactor>
    <text evidence="10">Binds 2 magnesium ions per subunit.</text>
</comment>
<dbReference type="PANTHER" id="PTHR48408:SF1">
    <property type="entry name" value="XYLOSE ISOMERASE"/>
    <property type="match status" value="1"/>
</dbReference>
<dbReference type="PRINTS" id="PR00688">
    <property type="entry name" value="XYLOSISMRASE"/>
</dbReference>
<keyword evidence="7 10" id="KW-0413">Isomerase</keyword>
<feature type="binding site" evidence="10">
    <location>
        <position position="268"/>
    </location>
    <ligand>
        <name>Mg(2+)</name>
        <dbReference type="ChEBI" id="CHEBI:18420"/>
        <label>2</label>
    </ligand>
</feature>
<dbReference type="RefSeq" id="WP_005392990.1">
    <property type="nucleotide sequence ID" value="NZ_CP069534.1"/>
</dbReference>